<dbReference type="SMART" id="SM00342">
    <property type="entry name" value="HTH_ARAC"/>
    <property type="match status" value="1"/>
</dbReference>
<accession>A0A841JHV7</accession>
<feature type="domain" description="HTH araC/xylS-type" evidence="4">
    <location>
        <begin position="25"/>
        <end position="122"/>
    </location>
</feature>
<dbReference type="RefSeq" id="WP_183589443.1">
    <property type="nucleotide sequence ID" value="NZ_JACHCA010000017.1"/>
</dbReference>
<dbReference type="Pfam" id="PF12833">
    <property type="entry name" value="HTH_18"/>
    <property type="match status" value="1"/>
</dbReference>
<dbReference type="PANTHER" id="PTHR43280">
    <property type="entry name" value="ARAC-FAMILY TRANSCRIPTIONAL REGULATOR"/>
    <property type="match status" value="1"/>
</dbReference>
<dbReference type="EMBL" id="JACHCA010000017">
    <property type="protein sequence ID" value="MBB6130753.1"/>
    <property type="molecule type" value="Genomic_DNA"/>
</dbReference>
<dbReference type="InterPro" id="IPR018060">
    <property type="entry name" value="HTH_AraC"/>
</dbReference>
<organism evidence="5 6">
    <name type="scientific">Mucilaginibacter lappiensis</name>
    <dbReference type="NCBI Taxonomy" id="354630"/>
    <lineage>
        <taxon>Bacteria</taxon>
        <taxon>Pseudomonadati</taxon>
        <taxon>Bacteroidota</taxon>
        <taxon>Sphingobacteriia</taxon>
        <taxon>Sphingobacteriales</taxon>
        <taxon>Sphingobacteriaceae</taxon>
        <taxon>Mucilaginibacter</taxon>
    </lineage>
</organism>
<name>A0A841JHV7_9SPHI</name>
<comment type="caution">
    <text evidence="5">The sequence shown here is derived from an EMBL/GenBank/DDBJ whole genome shotgun (WGS) entry which is preliminary data.</text>
</comment>
<dbReference type="AlphaFoldDB" id="A0A841JHV7"/>
<evidence type="ECO:0000313" key="5">
    <source>
        <dbReference type="EMBL" id="MBB6130753.1"/>
    </source>
</evidence>
<dbReference type="Proteomes" id="UP000548326">
    <property type="component" value="Unassembled WGS sequence"/>
</dbReference>
<dbReference type="SUPFAM" id="SSF46689">
    <property type="entry name" value="Homeodomain-like"/>
    <property type="match status" value="1"/>
</dbReference>
<dbReference type="Gene3D" id="1.10.10.60">
    <property type="entry name" value="Homeodomain-like"/>
    <property type="match status" value="1"/>
</dbReference>
<gene>
    <name evidence="5" type="ORF">HDF22_004898</name>
</gene>
<dbReference type="GO" id="GO:0003700">
    <property type="term" value="F:DNA-binding transcription factor activity"/>
    <property type="evidence" value="ECO:0007669"/>
    <property type="project" value="InterPro"/>
</dbReference>
<dbReference type="GO" id="GO:0043565">
    <property type="term" value="F:sequence-specific DNA binding"/>
    <property type="evidence" value="ECO:0007669"/>
    <property type="project" value="InterPro"/>
</dbReference>
<evidence type="ECO:0000256" key="2">
    <source>
        <dbReference type="ARBA" id="ARBA00023125"/>
    </source>
</evidence>
<proteinExistence type="predicted"/>
<keyword evidence="2 5" id="KW-0238">DNA-binding</keyword>
<evidence type="ECO:0000313" key="6">
    <source>
        <dbReference type="Proteomes" id="UP000548326"/>
    </source>
</evidence>
<reference evidence="5 6" key="1">
    <citation type="submission" date="2020-08" db="EMBL/GenBank/DDBJ databases">
        <title>Genomic Encyclopedia of Type Strains, Phase IV (KMG-V): Genome sequencing to study the core and pangenomes of soil and plant-associated prokaryotes.</title>
        <authorList>
            <person name="Whitman W."/>
        </authorList>
    </citation>
    <scope>NUCLEOTIDE SEQUENCE [LARGE SCALE GENOMIC DNA]</scope>
    <source>
        <strain evidence="5 6">MP601</strain>
    </source>
</reference>
<evidence type="ECO:0000256" key="1">
    <source>
        <dbReference type="ARBA" id="ARBA00023015"/>
    </source>
</evidence>
<protein>
    <submittedName>
        <fullName evidence="5">AraC-like DNA-binding protein</fullName>
    </submittedName>
</protein>
<dbReference type="InterPro" id="IPR009057">
    <property type="entry name" value="Homeodomain-like_sf"/>
</dbReference>
<dbReference type="PROSITE" id="PS01124">
    <property type="entry name" value="HTH_ARAC_FAMILY_2"/>
    <property type="match status" value="1"/>
</dbReference>
<keyword evidence="3" id="KW-0804">Transcription</keyword>
<evidence type="ECO:0000259" key="4">
    <source>
        <dbReference type="PROSITE" id="PS01124"/>
    </source>
</evidence>
<dbReference type="PANTHER" id="PTHR43280:SF32">
    <property type="entry name" value="TRANSCRIPTIONAL REGULATORY PROTEIN"/>
    <property type="match status" value="1"/>
</dbReference>
<keyword evidence="1" id="KW-0805">Transcription regulation</keyword>
<evidence type="ECO:0000256" key="3">
    <source>
        <dbReference type="ARBA" id="ARBA00023163"/>
    </source>
</evidence>
<sequence length="130" mass="15185">MDDQIKRPLKRNEEITQNYFNFLDQHLAAVIAGKTAELMQLHQVAASLCISHRHLTATVKHTTGQHPCYFYDRKILQQAQKMLLETDLPVAEIARILTYDPSNFSKFFKKLYGETPGNFRKRHRKQIKLS</sequence>